<sequence length="356" mass="39718">MAFSSQSPIQLDGNPFKHFYPNGFAQPSVSDQQISFSDTTKAAHMMAPKHAFNIPKYEDRLQIWIEEGNLDPIDHPNENNIENQTFVSNFASGHPSPTSSKFSPQPGFFPCPTDIDPSCMTEQSDLAYLFCQLGHVAPFPQIQSQNNNFLNFQDLSCQSINPDELKRKIFINDDGHKSKRRGITVLDQDERFVLQNPTVQYSAVATPNAELNDAGKSPSPTSKAGNSPSNDEKTCTARPKSVVPEKFLNDGSAEAALGMSIAEIQSFPSFEELLKKVHPDNYQKARAFGEKITKNRDKAKHAAKRSRDQRRAKIERAEILEKQTEELQGQIEGMKTLLSQLVKSGAISRETVQAYI</sequence>
<keyword evidence="1" id="KW-0175">Coiled coil</keyword>
<feature type="region of interest" description="Disordered" evidence="2">
    <location>
        <begin position="204"/>
        <end position="240"/>
    </location>
</feature>
<dbReference type="Proteomes" id="UP000094043">
    <property type="component" value="Chromosome 1"/>
</dbReference>
<feature type="coiled-coil region" evidence="1">
    <location>
        <begin position="303"/>
        <end position="337"/>
    </location>
</feature>
<evidence type="ECO:0000313" key="4">
    <source>
        <dbReference type="Proteomes" id="UP000094043"/>
    </source>
</evidence>
<name>A0A1E3I962_9TREE</name>
<dbReference type="RefSeq" id="XP_066066414.1">
    <property type="nucleotide sequence ID" value="XM_066210317.1"/>
</dbReference>
<organism evidence="3 4">
    <name type="scientific">Cryptococcus depauperatus CBS 7841</name>
    <dbReference type="NCBI Taxonomy" id="1295531"/>
    <lineage>
        <taxon>Eukaryota</taxon>
        <taxon>Fungi</taxon>
        <taxon>Dikarya</taxon>
        <taxon>Basidiomycota</taxon>
        <taxon>Agaricomycotina</taxon>
        <taxon>Tremellomycetes</taxon>
        <taxon>Tremellales</taxon>
        <taxon>Cryptococcaceae</taxon>
        <taxon>Cryptococcus</taxon>
    </lineage>
</organism>
<evidence type="ECO:0000256" key="2">
    <source>
        <dbReference type="SAM" id="MobiDB-lite"/>
    </source>
</evidence>
<reference evidence="3" key="2">
    <citation type="journal article" date="2022" name="Elife">
        <title>Obligate sexual reproduction of a homothallic fungus closely related to the Cryptococcus pathogenic species complex.</title>
        <authorList>
            <person name="Passer A.R."/>
            <person name="Clancey S.A."/>
            <person name="Shea T."/>
            <person name="David-Palma M."/>
            <person name="Averette A.F."/>
            <person name="Boekhout T."/>
            <person name="Porcel B.M."/>
            <person name="Nowrousian M."/>
            <person name="Cuomo C.A."/>
            <person name="Sun S."/>
            <person name="Heitman J."/>
            <person name="Coelho M.A."/>
        </authorList>
    </citation>
    <scope>NUCLEOTIDE SEQUENCE</scope>
    <source>
        <strain evidence="3">CBS 7841</strain>
    </source>
</reference>
<dbReference type="VEuPathDB" id="FungiDB:L203_05058"/>
<evidence type="ECO:0000313" key="3">
    <source>
        <dbReference type="EMBL" id="WVN85714.1"/>
    </source>
</evidence>
<gene>
    <name evidence="3" type="ORF">L203_100865</name>
</gene>
<keyword evidence="4" id="KW-1185">Reference proteome</keyword>
<dbReference type="GeneID" id="91085079"/>
<proteinExistence type="predicted"/>
<dbReference type="OrthoDB" id="2575884at2759"/>
<dbReference type="EMBL" id="CP143784">
    <property type="protein sequence ID" value="WVN85714.1"/>
    <property type="molecule type" value="Genomic_DNA"/>
</dbReference>
<accession>A0A1E3I962</accession>
<dbReference type="AlphaFoldDB" id="A0A1E3I962"/>
<evidence type="ECO:0000256" key="1">
    <source>
        <dbReference type="SAM" id="Coils"/>
    </source>
</evidence>
<feature type="compositionally biased region" description="Polar residues" evidence="2">
    <location>
        <begin position="218"/>
        <end position="229"/>
    </location>
</feature>
<reference evidence="3" key="1">
    <citation type="submission" date="2016-06" db="EMBL/GenBank/DDBJ databases">
        <authorList>
            <person name="Cuomo C."/>
            <person name="Litvintseva A."/>
            <person name="Heitman J."/>
            <person name="Chen Y."/>
            <person name="Sun S."/>
            <person name="Springer D."/>
            <person name="Dromer F."/>
            <person name="Young S."/>
            <person name="Zeng Q."/>
            <person name="Chapman S."/>
            <person name="Gujja S."/>
            <person name="Saif S."/>
            <person name="Birren B."/>
        </authorList>
    </citation>
    <scope>NUCLEOTIDE SEQUENCE</scope>
    <source>
        <strain evidence="3">CBS 7841</strain>
    </source>
</reference>
<reference evidence="3" key="3">
    <citation type="submission" date="2024-01" db="EMBL/GenBank/DDBJ databases">
        <authorList>
            <person name="Coelho M.A."/>
            <person name="David-Palma M."/>
            <person name="Shea T."/>
            <person name="Sun S."/>
            <person name="Cuomo C.A."/>
            <person name="Heitman J."/>
        </authorList>
    </citation>
    <scope>NUCLEOTIDE SEQUENCE</scope>
    <source>
        <strain evidence="3">CBS 7841</strain>
    </source>
</reference>
<dbReference type="KEGG" id="cdep:91085079"/>
<protein>
    <submittedName>
        <fullName evidence="3">Uncharacterized protein</fullName>
    </submittedName>
</protein>